<evidence type="ECO:0000256" key="4">
    <source>
        <dbReference type="ARBA" id="ARBA00022692"/>
    </source>
</evidence>
<dbReference type="PIRSF" id="PIRSF004669">
    <property type="entry name" value="FliQ"/>
    <property type="match status" value="1"/>
</dbReference>
<dbReference type="PRINTS" id="PR00952">
    <property type="entry name" value="TYPE3IMQPROT"/>
</dbReference>
<dbReference type="PANTHER" id="PTHR34040">
    <property type="entry name" value="FLAGELLAR BIOSYNTHETIC PROTEIN FLIQ"/>
    <property type="match status" value="1"/>
</dbReference>
<keyword evidence="6" id="KW-0843">Virulence</keyword>
<dbReference type="NCBIfam" id="TIGR01403">
    <property type="entry name" value="fliQ_rel_III"/>
    <property type="match status" value="1"/>
</dbReference>
<evidence type="ECO:0000256" key="5">
    <source>
        <dbReference type="ARBA" id="ARBA00022989"/>
    </source>
</evidence>
<keyword evidence="3" id="KW-1003">Cell membrane</keyword>
<evidence type="ECO:0000313" key="9">
    <source>
        <dbReference type="EMBL" id="UQY44682.1"/>
    </source>
</evidence>
<protein>
    <submittedName>
        <fullName evidence="9">Type III secretion system export apparatus subunit SctS</fullName>
    </submittedName>
</protein>
<comment type="subcellular location">
    <subcellularLocation>
        <location evidence="1">Cell membrane</location>
        <topology evidence="1">Multi-pass membrane protein</topology>
    </subcellularLocation>
</comment>
<comment type="similarity">
    <text evidence="2">Belongs to the FliQ/MopD/SpaQ family.</text>
</comment>
<evidence type="ECO:0000313" key="10">
    <source>
        <dbReference type="Proteomes" id="UP001056635"/>
    </source>
</evidence>
<evidence type="ECO:0000256" key="6">
    <source>
        <dbReference type="ARBA" id="ARBA00023026"/>
    </source>
</evidence>
<keyword evidence="10" id="KW-1185">Reference proteome</keyword>
<sequence>MEILTFFRQAMLLVVLLSAPPLIVAVLVGMVISLVQAAMQLQDQTLPFCLKLVAVGITLAMTGRWVGVELIQLTQNAFAMMSRVGS</sequence>
<dbReference type="Pfam" id="PF01313">
    <property type="entry name" value="Bac_export_3"/>
    <property type="match status" value="1"/>
</dbReference>
<dbReference type="InterPro" id="IPR002191">
    <property type="entry name" value="Bac_export_3"/>
</dbReference>
<evidence type="ECO:0000256" key="1">
    <source>
        <dbReference type="ARBA" id="ARBA00004651"/>
    </source>
</evidence>
<organism evidence="9 10">
    <name type="scientific">Mixta hanseatica</name>
    <dbReference type="NCBI Taxonomy" id="2872648"/>
    <lineage>
        <taxon>Bacteria</taxon>
        <taxon>Pseudomonadati</taxon>
        <taxon>Pseudomonadota</taxon>
        <taxon>Gammaproteobacteria</taxon>
        <taxon>Enterobacterales</taxon>
        <taxon>Erwiniaceae</taxon>
        <taxon>Mixta</taxon>
    </lineage>
</organism>
<dbReference type="PANTHER" id="PTHR34040:SF7">
    <property type="entry name" value="SURFACE PRESENTATION OF ANTIGENS PROTEIN SPAQ"/>
    <property type="match status" value="1"/>
</dbReference>
<reference evidence="9" key="1">
    <citation type="submission" date="2021-09" db="EMBL/GenBank/DDBJ databases">
        <title>First case of bloodstream infection caused by Mixta hanseatica sp. nov., a member of the Erwiniaceae family.</title>
        <authorList>
            <person name="Both A."/>
            <person name="Huang J."/>
            <person name="Wenzel P."/>
            <person name="Aepfelbacher M."/>
            <person name="Rohde H."/>
            <person name="Christner M."/>
            <person name="Hentschke M."/>
        </authorList>
    </citation>
    <scope>NUCLEOTIDE SEQUENCE</scope>
    <source>
        <strain evidence="9">X22927</strain>
    </source>
</reference>
<evidence type="ECO:0000256" key="3">
    <source>
        <dbReference type="ARBA" id="ARBA00022475"/>
    </source>
</evidence>
<accession>A0ABY4RAF0</accession>
<proteinExistence type="inferred from homology"/>
<evidence type="ECO:0000256" key="2">
    <source>
        <dbReference type="ARBA" id="ARBA00006156"/>
    </source>
</evidence>
<keyword evidence="4 8" id="KW-0812">Transmembrane</keyword>
<keyword evidence="7 8" id="KW-0472">Membrane</keyword>
<feature type="transmembrane region" description="Helical" evidence="8">
    <location>
        <begin position="12"/>
        <end position="39"/>
    </location>
</feature>
<dbReference type="Proteomes" id="UP001056635">
    <property type="component" value="Chromosome"/>
</dbReference>
<feature type="transmembrane region" description="Helical" evidence="8">
    <location>
        <begin position="45"/>
        <end position="66"/>
    </location>
</feature>
<gene>
    <name evidence="9" type="primary">sctS</name>
    <name evidence="9" type="ORF">K6958_03010</name>
</gene>
<keyword evidence="5 8" id="KW-1133">Transmembrane helix</keyword>
<evidence type="ECO:0000256" key="7">
    <source>
        <dbReference type="ARBA" id="ARBA00023136"/>
    </source>
</evidence>
<evidence type="ECO:0000256" key="8">
    <source>
        <dbReference type="SAM" id="Phobius"/>
    </source>
</evidence>
<dbReference type="RefSeq" id="WP_249893271.1">
    <property type="nucleotide sequence ID" value="NZ_CP082904.1"/>
</dbReference>
<dbReference type="InterPro" id="IPR006306">
    <property type="entry name" value="T3SS_HrpO"/>
</dbReference>
<dbReference type="EMBL" id="CP082904">
    <property type="protein sequence ID" value="UQY44682.1"/>
    <property type="molecule type" value="Genomic_DNA"/>
</dbReference>
<name>A0ABY4RAF0_9GAMM</name>